<evidence type="ECO:0000256" key="4">
    <source>
        <dbReference type="ARBA" id="ARBA00023002"/>
    </source>
</evidence>
<dbReference type="InterPro" id="IPR003953">
    <property type="entry name" value="FAD-dep_OxRdtase_2_FAD-bd"/>
</dbReference>
<dbReference type="GO" id="GO:0008202">
    <property type="term" value="P:steroid metabolic process"/>
    <property type="evidence" value="ECO:0007669"/>
    <property type="project" value="UniProtKB-ARBA"/>
</dbReference>
<dbReference type="Pfam" id="PF00890">
    <property type="entry name" value="FAD_binding_2"/>
    <property type="match status" value="1"/>
</dbReference>
<dbReference type="PANTHER" id="PTHR43400">
    <property type="entry name" value="FUMARATE REDUCTASE"/>
    <property type="match status" value="1"/>
</dbReference>
<keyword evidence="3" id="KW-0274">FAD</keyword>
<dbReference type="PROSITE" id="PS51318">
    <property type="entry name" value="TAT"/>
    <property type="match status" value="1"/>
</dbReference>
<dbReference type="Gene3D" id="3.50.50.60">
    <property type="entry name" value="FAD/NAD(P)-binding domain"/>
    <property type="match status" value="1"/>
</dbReference>
<name>A0A2Z6I9L1_9BURK</name>
<dbReference type="SUPFAM" id="SSF51905">
    <property type="entry name" value="FAD/NAD(P)-binding domain"/>
    <property type="match status" value="1"/>
</dbReference>
<evidence type="ECO:0000256" key="1">
    <source>
        <dbReference type="ARBA" id="ARBA00001974"/>
    </source>
</evidence>
<feature type="domain" description="FAD-dependent oxidoreductase 2 FAD-binding" evidence="5">
    <location>
        <begin position="54"/>
        <end position="478"/>
    </location>
</feature>
<dbReference type="PRINTS" id="PR00368">
    <property type="entry name" value="FADPNR"/>
</dbReference>
<dbReference type="AlphaFoldDB" id="A0A2Z6I9L1"/>
<keyword evidence="7" id="KW-1185">Reference proteome</keyword>
<dbReference type="InterPro" id="IPR006311">
    <property type="entry name" value="TAT_signal"/>
</dbReference>
<gene>
    <name evidence="6" type="ORF">SUTMEG_10840</name>
</gene>
<dbReference type="InterPro" id="IPR036188">
    <property type="entry name" value="FAD/NAD-bd_sf"/>
</dbReference>
<dbReference type="Gene3D" id="3.90.700.10">
    <property type="entry name" value="Succinate dehydrogenase/fumarate reductase flavoprotein, catalytic domain"/>
    <property type="match status" value="1"/>
</dbReference>
<evidence type="ECO:0000256" key="2">
    <source>
        <dbReference type="ARBA" id="ARBA00022630"/>
    </source>
</evidence>
<dbReference type="OrthoDB" id="9813348at2"/>
<dbReference type="KEGG" id="sutt:SUTMEG_10840"/>
<evidence type="ECO:0000256" key="3">
    <source>
        <dbReference type="ARBA" id="ARBA00022827"/>
    </source>
</evidence>
<dbReference type="EMBL" id="AP018786">
    <property type="protein sequence ID" value="BBF23193.1"/>
    <property type="molecule type" value="Genomic_DNA"/>
</dbReference>
<keyword evidence="4" id="KW-0560">Oxidoreductase</keyword>
<dbReference type="RefSeq" id="WP_120176824.1">
    <property type="nucleotide sequence ID" value="NZ_AP018786.1"/>
</dbReference>
<dbReference type="SUPFAM" id="SSF56425">
    <property type="entry name" value="Succinate dehydrogenase/fumarate reductase flavoprotein, catalytic domain"/>
    <property type="match status" value="1"/>
</dbReference>
<dbReference type="InterPro" id="IPR050315">
    <property type="entry name" value="FAD-oxidoreductase_2"/>
</dbReference>
<comment type="cofactor">
    <cofactor evidence="1">
        <name>FAD</name>
        <dbReference type="ChEBI" id="CHEBI:57692"/>
    </cofactor>
</comment>
<dbReference type="GO" id="GO:0016491">
    <property type="term" value="F:oxidoreductase activity"/>
    <property type="evidence" value="ECO:0007669"/>
    <property type="project" value="UniProtKB-KW"/>
</dbReference>
<sequence length="497" mass="51703">MTTTDTPTDPIDVASRRHFFKRAAALSGAASLAAFAPLRLSAAEAWPAFDETADLVVIGTGAAGSAAAARASELGLSVIVLEKLRTTGGSTAVCNGGFAICGTDLQKAAGIDDSPELFEKELLAMGKVNDPELVRTYVTACLPVYEWAKSLGVEFGAPTTGAGMSVPRQHMTKTSQMLKVFQDLARSKGAVFHLNTAAERLVTNAAGRVVGVTARSGKKTRTYGAKRGVVIAAGGWARGEDLLRRFSPAAEKALKLGGLGNTGDGSKMAWALGADLLDVSYTKATYGFNPKTKTSAFVMYQGAVIVNKEGLRFADESRPYKELGEIVMTQPDGIGYQVYDAAVHEEAQKDPLAKTDRLKAAGELHSADTLEALAEKIGVPPKALAETVAAYNRGIVSGADAFGRSSLSAGGGKPLPIERPPFYAFAATACLLSTYCGPKIDAHARVRTVFDEPIPGLFAAGEGTGGFHGAAYMSGTSVGKAVIFGKIAAESVAAEKA</sequence>
<dbReference type="InterPro" id="IPR027477">
    <property type="entry name" value="Succ_DH/fumarate_Rdtase_cat_sf"/>
</dbReference>
<reference evidence="6 7" key="1">
    <citation type="journal article" date="2018" name="Int. J. Syst. Evol. Microbiol.">
        <title>Mesosutterella multiformis gen. nov., sp. nov., a member of the family Sutterellaceae and Sutterella megalosphaeroides sp. nov., isolated from human faeces.</title>
        <authorList>
            <person name="Sakamoto M."/>
            <person name="Ikeyama N."/>
            <person name="Kunihiro T."/>
            <person name="Iino T."/>
            <person name="Yuki M."/>
            <person name="Ohkuma M."/>
        </authorList>
    </citation>
    <scope>NUCLEOTIDE SEQUENCE [LARGE SCALE GENOMIC DNA]</scope>
    <source>
        <strain evidence="6 7">6FBBBH3</strain>
    </source>
</reference>
<evidence type="ECO:0000313" key="7">
    <source>
        <dbReference type="Proteomes" id="UP000271003"/>
    </source>
</evidence>
<evidence type="ECO:0000259" key="5">
    <source>
        <dbReference type="Pfam" id="PF00890"/>
    </source>
</evidence>
<dbReference type="Proteomes" id="UP000271003">
    <property type="component" value="Chromosome"/>
</dbReference>
<keyword evidence="2" id="KW-0285">Flavoprotein</keyword>
<accession>A0A2Z6I9L1</accession>
<dbReference type="PANTHER" id="PTHR43400:SF10">
    <property type="entry name" value="3-OXOSTEROID 1-DEHYDROGENASE"/>
    <property type="match status" value="1"/>
</dbReference>
<protein>
    <recommendedName>
        <fullName evidence="5">FAD-dependent oxidoreductase 2 FAD-binding domain-containing protein</fullName>
    </recommendedName>
</protein>
<organism evidence="6 7">
    <name type="scientific">Sutterella megalosphaeroides</name>
    <dbReference type="NCBI Taxonomy" id="2494234"/>
    <lineage>
        <taxon>Bacteria</taxon>
        <taxon>Pseudomonadati</taxon>
        <taxon>Pseudomonadota</taxon>
        <taxon>Betaproteobacteria</taxon>
        <taxon>Burkholderiales</taxon>
        <taxon>Sutterellaceae</taxon>
        <taxon>Sutterella</taxon>
    </lineage>
</organism>
<proteinExistence type="predicted"/>
<evidence type="ECO:0000313" key="6">
    <source>
        <dbReference type="EMBL" id="BBF23193.1"/>
    </source>
</evidence>